<dbReference type="KEGG" id="cvn:111104830"/>
<evidence type="ECO:0000256" key="1">
    <source>
        <dbReference type="SAM" id="Phobius"/>
    </source>
</evidence>
<proteinExistence type="predicted"/>
<keyword evidence="3" id="KW-1185">Reference proteome</keyword>
<keyword evidence="1" id="KW-1133">Transmembrane helix</keyword>
<organism evidence="3 4">
    <name type="scientific">Crassostrea virginica</name>
    <name type="common">Eastern oyster</name>
    <dbReference type="NCBI Taxonomy" id="6565"/>
    <lineage>
        <taxon>Eukaryota</taxon>
        <taxon>Metazoa</taxon>
        <taxon>Spiralia</taxon>
        <taxon>Lophotrochozoa</taxon>
        <taxon>Mollusca</taxon>
        <taxon>Bivalvia</taxon>
        <taxon>Autobranchia</taxon>
        <taxon>Pteriomorphia</taxon>
        <taxon>Ostreida</taxon>
        <taxon>Ostreoidea</taxon>
        <taxon>Ostreidae</taxon>
        <taxon>Crassostrea</taxon>
    </lineage>
</organism>
<dbReference type="GeneID" id="111104830"/>
<name>A0A8B8AU19_CRAVI</name>
<gene>
    <name evidence="4" type="primary">LOC111104830</name>
</gene>
<feature type="chain" id="PRO_5034190752" evidence="2">
    <location>
        <begin position="20"/>
        <end position="196"/>
    </location>
</feature>
<dbReference type="AlphaFoldDB" id="A0A8B8AU19"/>
<accession>A0A8B8AU19</accession>
<keyword evidence="1" id="KW-0812">Transmembrane</keyword>
<protein>
    <submittedName>
        <fullName evidence="4">Scavenger receptor class F member 1-like isoform X1</fullName>
    </submittedName>
</protein>
<feature type="signal peptide" evidence="2">
    <location>
        <begin position="1"/>
        <end position="19"/>
    </location>
</feature>
<dbReference type="Gene3D" id="2.170.300.10">
    <property type="entry name" value="Tie2 ligand-binding domain superfamily"/>
    <property type="match status" value="1"/>
</dbReference>
<sequence length="196" mass="22252">MKMNEIILIWYYLLLRTNSKLCSSPDGLVCCSGFVWNKIENRCLPTVLRPCKDGYYGLNCRLRCPFPYFGDSCVLKCNCSEEHCHHVHGCQSPQELRGDTTLSLSYEYTPLVVNLTTSTQVYDKTDLDSDQKFTNGGAIKVDTGGIQQQVSTTYLLRIAVIALSFVVTILFVSYLCLTYSMKRDRAAHEDFIIINE</sequence>
<evidence type="ECO:0000256" key="2">
    <source>
        <dbReference type="SAM" id="SignalP"/>
    </source>
</evidence>
<dbReference type="Proteomes" id="UP000694844">
    <property type="component" value="Chromosome 7"/>
</dbReference>
<evidence type="ECO:0000313" key="3">
    <source>
        <dbReference type="Proteomes" id="UP000694844"/>
    </source>
</evidence>
<feature type="transmembrane region" description="Helical" evidence="1">
    <location>
        <begin position="154"/>
        <end position="177"/>
    </location>
</feature>
<reference evidence="4" key="1">
    <citation type="submission" date="2025-08" db="UniProtKB">
        <authorList>
            <consortium name="RefSeq"/>
        </authorList>
    </citation>
    <scope>IDENTIFICATION</scope>
    <source>
        <tissue evidence="4">Whole sample</tissue>
    </source>
</reference>
<evidence type="ECO:0000313" key="4">
    <source>
        <dbReference type="RefSeq" id="XP_022294685.1"/>
    </source>
</evidence>
<keyword evidence="1" id="KW-0472">Membrane</keyword>
<dbReference type="RefSeq" id="XP_022294685.1">
    <property type="nucleotide sequence ID" value="XM_022438977.1"/>
</dbReference>
<keyword evidence="2" id="KW-0732">Signal</keyword>